<keyword evidence="3" id="KW-1185">Reference proteome</keyword>
<evidence type="ECO:0000313" key="3">
    <source>
        <dbReference type="Proteomes" id="UP000414233"/>
    </source>
</evidence>
<feature type="region of interest" description="Disordered" evidence="1">
    <location>
        <begin position="170"/>
        <end position="202"/>
    </location>
</feature>
<name>A0A5E4SQ47_9BURK</name>
<protein>
    <recommendedName>
        <fullName evidence="4">Type II secretory pathway, pseudopilin PulG</fullName>
    </recommendedName>
</protein>
<dbReference type="EMBL" id="CABPRZ010000003">
    <property type="protein sequence ID" value="VVD77092.1"/>
    <property type="molecule type" value="Genomic_DNA"/>
</dbReference>
<dbReference type="RefSeq" id="WP_224788597.1">
    <property type="nucleotide sequence ID" value="NZ_CABPRZ010000003.1"/>
</dbReference>
<proteinExistence type="predicted"/>
<accession>A0A5E4SQ47</accession>
<gene>
    <name evidence="2" type="ORF">PTE30175_00867</name>
</gene>
<evidence type="ECO:0000313" key="2">
    <source>
        <dbReference type="EMBL" id="VVD77092.1"/>
    </source>
</evidence>
<dbReference type="Proteomes" id="UP000414233">
    <property type="component" value="Unassembled WGS sequence"/>
</dbReference>
<evidence type="ECO:0000256" key="1">
    <source>
        <dbReference type="SAM" id="MobiDB-lite"/>
    </source>
</evidence>
<dbReference type="AlphaFoldDB" id="A0A5E4SQ47"/>
<organism evidence="2 3">
    <name type="scientific">Pandoraea terrae</name>
    <dbReference type="NCBI Taxonomy" id="1537710"/>
    <lineage>
        <taxon>Bacteria</taxon>
        <taxon>Pseudomonadati</taxon>
        <taxon>Pseudomonadota</taxon>
        <taxon>Betaproteobacteria</taxon>
        <taxon>Burkholderiales</taxon>
        <taxon>Burkholderiaceae</taxon>
        <taxon>Pandoraea</taxon>
    </lineage>
</organism>
<reference evidence="2 3" key="1">
    <citation type="submission" date="2019-08" db="EMBL/GenBank/DDBJ databases">
        <authorList>
            <person name="Peeters C."/>
        </authorList>
    </citation>
    <scope>NUCLEOTIDE SEQUENCE [LARGE SCALE GENOMIC DNA]</scope>
    <source>
        <strain evidence="2 3">LMG 30175</strain>
    </source>
</reference>
<evidence type="ECO:0008006" key="4">
    <source>
        <dbReference type="Google" id="ProtNLM"/>
    </source>
</evidence>
<sequence length="202" mass="22496">MTGVPRARRPRRVRAPGRERGLALLAVLIALMLVTIALSGALDVWALQRRRQQEEELLFVGNQYRHAIEQYYRAGRTWPVSIEDLLNDNRFPVPVHHLRRAYADPITGKNDWIILKQGDAIYGVASSSGDAPLKHANFPRRYVAFADAKSYGEWQFYYLPLGRHSPGATNLPVTPAPVSPSGPSRQPGSAKGVSPFSPNGRF</sequence>